<dbReference type="OrthoDB" id="2489132at2"/>
<keyword evidence="5" id="KW-0472">Membrane</keyword>
<dbReference type="SUPFAM" id="SSF58104">
    <property type="entry name" value="Methyl-accepting chemotaxis protein (MCP) signaling domain"/>
    <property type="match status" value="1"/>
</dbReference>
<proteinExistence type="inferred from homology"/>
<gene>
    <name evidence="8" type="ORF">CS022_23140</name>
</gene>
<dbReference type="EMBL" id="PEIB01000048">
    <property type="protein sequence ID" value="RXJ70510.1"/>
    <property type="molecule type" value="Genomic_DNA"/>
</dbReference>
<keyword evidence="2 4" id="KW-0807">Transducer</keyword>
<keyword evidence="5" id="KW-1133">Transmembrane helix</keyword>
<evidence type="ECO:0000259" key="6">
    <source>
        <dbReference type="PROSITE" id="PS50111"/>
    </source>
</evidence>
<comment type="similarity">
    <text evidence="3">Belongs to the methyl-accepting chemotaxis (MCP) protein family.</text>
</comment>
<dbReference type="Pfam" id="PF00672">
    <property type="entry name" value="HAMP"/>
    <property type="match status" value="1"/>
</dbReference>
<comment type="caution">
    <text evidence="8">The sequence shown here is derived from an EMBL/GenBank/DDBJ whole genome shotgun (WGS) entry which is preliminary data.</text>
</comment>
<dbReference type="CDD" id="cd06225">
    <property type="entry name" value="HAMP"/>
    <property type="match status" value="1"/>
</dbReference>
<dbReference type="GO" id="GO:0006935">
    <property type="term" value="P:chemotaxis"/>
    <property type="evidence" value="ECO:0007669"/>
    <property type="project" value="UniProtKB-ARBA"/>
</dbReference>
<comment type="subcellular location">
    <subcellularLocation>
        <location evidence="1">Membrane</location>
    </subcellularLocation>
</comment>
<dbReference type="InterPro" id="IPR003660">
    <property type="entry name" value="HAMP_dom"/>
</dbReference>
<dbReference type="GO" id="GO:0007165">
    <property type="term" value="P:signal transduction"/>
    <property type="evidence" value="ECO:0007669"/>
    <property type="project" value="UniProtKB-KW"/>
</dbReference>
<name>A0A4Q0YII5_9GAMM</name>
<protein>
    <submittedName>
        <fullName evidence="8">Methyl-accepting chemotaxis protein</fullName>
    </submittedName>
</protein>
<evidence type="ECO:0000313" key="9">
    <source>
        <dbReference type="Proteomes" id="UP000290287"/>
    </source>
</evidence>
<feature type="domain" description="HAMP" evidence="7">
    <location>
        <begin position="202"/>
        <end position="254"/>
    </location>
</feature>
<dbReference type="FunFam" id="1.10.287.950:FF:000001">
    <property type="entry name" value="Methyl-accepting chemotaxis sensory transducer"/>
    <property type="match status" value="1"/>
</dbReference>
<evidence type="ECO:0000259" key="7">
    <source>
        <dbReference type="PROSITE" id="PS50885"/>
    </source>
</evidence>
<keyword evidence="5" id="KW-0812">Transmembrane</keyword>
<dbReference type="PROSITE" id="PS50111">
    <property type="entry name" value="CHEMOTAXIS_TRANSDUC_2"/>
    <property type="match status" value="1"/>
</dbReference>
<accession>A0A4Q0YII5</accession>
<dbReference type="CDD" id="cd11386">
    <property type="entry name" value="MCP_signal"/>
    <property type="match status" value="1"/>
</dbReference>
<evidence type="ECO:0000256" key="5">
    <source>
        <dbReference type="SAM" id="Phobius"/>
    </source>
</evidence>
<dbReference type="PANTHER" id="PTHR32089">
    <property type="entry name" value="METHYL-ACCEPTING CHEMOTAXIS PROTEIN MCPB"/>
    <property type="match status" value="1"/>
</dbReference>
<sequence>MAKMTLRPWEQALGNIKLVPKMVILMVFSTLLIVGKQLWDAETFRQSLNDFTHAQTQLEAERTAALAASLQSQPSGTETIASTLKRQNQVSNSDITFLVDTKSGQLLGHPSATRVDQLNAKLEQGGVLGSALKTATGMFEYIEQASGKSGVAVPVSGSQWVAVASKTADAADDYYTGFLYQIAWQTVVMIGCFMVVLLSGAGFIIRQIRHIADGIRAMAKRDLSQPIEMDCKDEFGDLTKELETARCHIASLLDNQRGSSSELSVMAEQMTVAMEQTHEAAREQFAEIDQLASAMSEMSSTVQDVAGHARAASDATESSRAQAYNGKEYVRKTIDSINKLSSDLTESANVVNQVEDRVEKISSIVVTIQGISEQTNLLALNAAIESARAGEAGRGFSVVADEVRNLAQHTQKATVEIQKMIDQLQDIALQAVTLMRQSVAEADDSVESVSKAGEELELIVDQIAQVNDMNFQIASAASQQASVADEMNVNLTSVKELVHGSVNVVSELSETSGAIKKNAHELDEKIKGFVI</sequence>
<evidence type="ECO:0000256" key="4">
    <source>
        <dbReference type="PROSITE-ProRule" id="PRU00284"/>
    </source>
</evidence>
<evidence type="ECO:0000256" key="1">
    <source>
        <dbReference type="ARBA" id="ARBA00004370"/>
    </source>
</evidence>
<keyword evidence="9" id="KW-1185">Reference proteome</keyword>
<evidence type="ECO:0000256" key="3">
    <source>
        <dbReference type="ARBA" id="ARBA00029447"/>
    </source>
</evidence>
<organism evidence="8 9">
    <name type="scientific">Veronia nyctiphanis</name>
    <dbReference type="NCBI Taxonomy" id="1278244"/>
    <lineage>
        <taxon>Bacteria</taxon>
        <taxon>Pseudomonadati</taxon>
        <taxon>Pseudomonadota</taxon>
        <taxon>Gammaproteobacteria</taxon>
        <taxon>Vibrionales</taxon>
        <taxon>Vibrionaceae</taxon>
        <taxon>Veronia</taxon>
    </lineage>
</organism>
<evidence type="ECO:0000313" key="8">
    <source>
        <dbReference type="EMBL" id="RXJ70510.1"/>
    </source>
</evidence>
<reference evidence="8 9" key="1">
    <citation type="submission" date="2017-10" db="EMBL/GenBank/DDBJ databases">
        <title>Nyctiphanis sp. nov., isolated from the stomach of the euphausiid Nyctiphanes simplex (Hansen, 1911) in the Gulf of California.</title>
        <authorList>
            <person name="Gomez-Gil B."/>
            <person name="Aguilar-Mendez M."/>
            <person name="Lopez-Cortes A."/>
            <person name="Gomez-Gutierrez J."/>
            <person name="Roque A."/>
            <person name="Lang E."/>
            <person name="Gonzalez-Castillo A."/>
        </authorList>
    </citation>
    <scope>NUCLEOTIDE SEQUENCE [LARGE SCALE GENOMIC DNA]</scope>
    <source>
        <strain evidence="8 9">CAIM 600</strain>
    </source>
</reference>
<dbReference type="Pfam" id="PF00015">
    <property type="entry name" value="MCPsignal"/>
    <property type="match status" value="1"/>
</dbReference>
<dbReference type="Gene3D" id="1.10.287.950">
    <property type="entry name" value="Methyl-accepting chemotaxis protein"/>
    <property type="match status" value="1"/>
</dbReference>
<dbReference type="GO" id="GO:0016020">
    <property type="term" value="C:membrane"/>
    <property type="evidence" value="ECO:0007669"/>
    <property type="project" value="UniProtKB-SubCell"/>
</dbReference>
<dbReference type="PANTHER" id="PTHR32089:SF120">
    <property type="entry name" value="METHYL-ACCEPTING CHEMOTAXIS PROTEIN TLPQ"/>
    <property type="match status" value="1"/>
</dbReference>
<feature type="transmembrane region" description="Helical" evidence="5">
    <location>
        <begin position="182"/>
        <end position="205"/>
    </location>
</feature>
<dbReference type="RefSeq" id="WP_129124224.1">
    <property type="nucleotide sequence ID" value="NZ_PEIB01000048.1"/>
</dbReference>
<feature type="transmembrane region" description="Helical" evidence="5">
    <location>
        <begin position="21"/>
        <end position="39"/>
    </location>
</feature>
<evidence type="ECO:0000256" key="2">
    <source>
        <dbReference type="ARBA" id="ARBA00023224"/>
    </source>
</evidence>
<dbReference type="InterPro" id="IPR004089">
    <property type="entry name" value="MCPsignal_dom"/>
</dbReference>
<dbReference type="Proteomes" id="UP000290287">
    <property type="component" value="Unassembled WGS sequence"/>
</dbReference>
<dbReference type="SMART" id="SM00283">
    <property type="entry name" value="MA"/>
    <property type="match status" value="1"/>
</dbReference>
<dbReference type="PROSITE" id="PS50885">
    <property type="entry name" value="HAMP"/>
    <property type="match status" value="1"/>
</dbReference>
<feature type="domain" description="Methyl-accepting transducer" evidence="6">
    <location>
        <begin position="259"/>
        <end position="495"/>
    </location>
</feature>
<dbReference type="CDD" id="cd18774">
    <property type="entry name" value="PDC2_HK_sensor"/>
    <property type="match status" value="1"/>
</dbReference>
<dbReference type="AlphaFoldDB" id="A0A4Q0YII5"/>
<dbReference type="SMART" id="SM00304">
    <property type="entry name" value="HAMP"/>
    <property type="match status" value="1"/>
</dbReference>